<dbReference type="InterPro" id="IPR018247">
    <property type="entry name" value="EF_Hand_1_Ca_BS"/>
</dbReference>
<dbReference type="GeneID" id="115918231"/>
<feature type="compositionally biased region" description="Basic and acidic residues" evidence="2">
    <location>
        <begin position="166"/>
        <end position="176"/>
    </location>
</feature>
<organism evidence="4 5">
    <name type="scientific">Strongylocentrotus purpuratus</name>
    <name type="common">Purple sea urchin</name>
    <dbReference type="NCBI Taxonomy" id="7668"/>
    <lineage>
        <taxon>Eukaryota</taxon>
        <taxon>Metazoa</taxon>
        <taxon>Echinodermata</taxon>
        <taxon>Eleutherozoa</taxon>
        <taxon>Echinozoa</taxon>
        <taxon>Echinoidea</taxon>
        <taxon>Euechinoidea</taxon>
        <taxon>Echinacea</taxon>
        <taxon>Camarodonta</taxon>
        <taxon>Echinidea</taxon>
        <taxon>Strongylocentrotidae</taxon>
        <taxon>Strongylocentrotus</taxon>
    </lineage>
</organism>
<evidence type="ECO:0000313" key="4">
    <source>
        <dbReference type="EnsemblMetazoa" id="XP_030852252"/>
    </source>
</evidence>
<feature type="region of interest" description="Disordered" evidence="2">
    <location>
        <begin position="153"/>
        <end position="176"/>
    </location>
</feature>
<name>A0A7M7PM05_STRPU</name>
<reference evidence="5" key="1">
    <citation type="submission" date="2015-02" db="EMBL/GenBank/DDBJ databases">
        <title>Genome sequencing for Strongylocentrotus purpuratus.</title>
        <authorList>
            <person name="Murali S."/>
            <person name="Liu Y."/>
            <person name="Vee V."/>
            <person name="English A."/>
            <person name="Wang M."/>
            <person name="Skinner E."/>
            <person name="Han Y."/>
            <person name="Muzny D.M."/>
            <person name="Worley K.C."/>
            <person name="Gibbs R.A."/>
        </authorList>
    </citation>
    <scope>NUCLEOTIDE SEQUENCE</scope>
</reference>
<dbReference type="RefSeq" id="XP_030852252.1">
    <property type="nucleotide sequence ID" value="XM_030996392.1"/>
</dbReference>
<sequence length="176" mass="19503">MMKEFLLTFACMMCTISMAWGCVSGAGPAWELSQPARPGSRLGKGWVSAKVHRPSRPRIPVEVAKYFAGLVSKESAFASIDLDGNGLVCIQEWTLGGGAVTEFKYMLIRLDANGDKLISLAELQPFSLPGLPSAPTKRTIVNIPEILPREPRLHDPKINRHRGHRGRFEPRIEPRK</sequence>
<keyword evidence="3" id="KW-0732">Signal</keyword>
<feature type="chain" id="PRO_5029642555" evidence="3">
    <location>
        <begin position="22"/>
        <end position="176"/>
    </location>
</feature>
<evidence type="ECO:0000256" key="3">
    <source>
        <dbReference type="SAM" id="SignalP"/>
    </source>
</evidence>
<keyword evidence="1" id="KW-0106">Calcium</keyword>
<dbReference type="Proteomes" id="UP000007110">
    <property type="component" value="Unassembled WGS sequence"/>
</dbReference>
<evidence type="ECO:0000256" key="1">
    <source>
        <dbReference type="ARBA" id="ARBA00022837"/>
    </source>
</evidence>
<protein>
    <submittedName>
        <fullName evidence="4">Uncharacterized protein</fullName>
    </submittedName>
</protein>
<evidence type="ECO:0000256" key="2">
    <source>
        <dbReference type="SAM" id="MobiDB-lite"/>
    </source>
</evidence>
<feature type="signal peptide" evidence="3">
    <location>
        <begin position="1"/>
        <end position="21"/>
    </location>
</feature>
<dbReference type="InterPro" id="IPR011992">
    <property type="entry name" value="EF-hand-dom_pair"/>
</dbReference>
<accession>A0A7M7PM05</accession>
<proteinExistence type="predicted"/>
<keyword evidence="5" id="KW-1185">Reference proteome</keyword>
<dbReference type="PROSITE" id="PS00018">
    <property type="entry name" value="EF_HAND_1"/>
    <property type="match status" value="2"/>
</dbReference>
<evidence type="ECO:0000313" key="5">
    <source>
        <dbReference type="Proteomes" id="UP000007110"/>
    </source>
</evidence>
<dbReference type="Gene3D" id="1.10.238.10">
    <property type="entry name" value="EF-hand"/>
    <property type="match status" value="1"/>
</dbReference>
<dbReference type="EnsemblMetazoa" id="XM_030996392">
    <property type="protein sequence ID" value="XP_030852252"/>
    <property type="gene ID" value="LOC115918231"/>
</dbReference>
<dbReference type="AlphaFoldDB" id="A0A7M7PM05"/>
<reference evidence="4" key="2">
    <citation type="submission" date="2021-01" db="UniProtKB">
        <authorList>
            <consortium name="EnsemblMetazoa"/>
        </authorList>
    </citation>
    <scope>IDENTIFICATION</scope>
</reference>
<dbReference type="SUPFAM" id="SSF47473">
    <property type="entry name" value="EF-hand"/>
    <property type="match status" value="1"/>
</dbReference>